<reference evidence="1 2" key="1">
    <citation type="journal article" date="2016" name="Nat. Commun.">
        <title>Thousands of microbial genomes shed light on interconnected biogeochemical processes in an aquifer system.</title>
        <authorList>
            <person name="Anantharaman K."/>
            <person name="Brown C.T."/>
            <person name="Hug L.A."/>
            <person name="Sharon I."/>
            <person name="Castelle C.J."/>
            <person name="Probst A.J."/>
            <person name="Thomas B.C."/>
            <person name="Singh A."/>
            <person name="Wilkins M.J."/>
            <person name="Karaoz U."/>
            <person name="Brodie E.L."/>
            <person name="Williams K.H."/>
            <person name="Hubbard S.S."/>
            <person name="Banfield J.F."/>
        </authorList>
    </citation>
    <scope>NUCLEOTIDE SEQUENCE [LARGE SCALE GENOMIC DNA]</scope>
</reference>
<dbReference type="EMBL" id="MFMO01000001">
    <property type="protein sequence ID" value="OGG88502.1"/>
    <property type="molecule type" value="Genomic_DNA"/>
</dbReference>
<accession>A0A1F6FRL0</accession>
<evidence type="ECO:0000313" key="1">
    <source>
        <dbReference type="EMBL" id="OGG88502.1"/>
    </source>
</evidence>
<dbReference type="AlphaFoldDB" id="A0A1F6FRL0"/>
<dbReference type="Proteomes" id="UP000177968">
    <property type="component" value="Unassembled WGS sequence"/>
</dbReference>
<comment type="caution">
    <text evidence="1">The sequence shown here is derived from an EMBL/GenBank/DDBJ whole genome shotgun (WGS) entry which is preliminary data.</text>
</comment>
<name>A0A1F6FRL0_9BACT</name>
<evidence type="ECO:0000313" key="2">
    <source>
        <dbReference type="Proteomes" id="UP000177968"/>
    </source>
</evidence>
<organism evidence="1 2">
    <name type="scientific">Candidatus Kaiserbacteria bacterium RIFCSPLOWO2_12_FULL_50_28</name>
    <dbReference type="NCBI Taxonomy" id="1798527"/>
    <lineage>
        <taxon>Bacteria</taxon>
        <taxon>Candidatus Kaiseribacteriota</taxon>
    </lineage>
</organism>
<sequence length="69" mass="8094">MFCNVQQKSRIQPQFCKVSFIRERSRRHAFDRSNLPILRCKTGAVETAALIRDEIRTLEEEAKSKKKTV</sequence>
<proteinExistence type="predicted"/>
<protein>
    <submittedName>
        <fullName evidence="1">Uncharacterized protein</fullName>
    </submittedName>
</protein>
<gene>
    <name evidence="1" type="ORF">A3H15_02160</name>
</gene>